<sequence length="129" mass="14006">MIDHFGIVCADFAKAQHFYDTVLGVLGYSRQMEFGPAIGYGRAGKPDFWIEDGGDREVGAPIHFAFQAADVDQVREFYDAAVGLGAESLHAPRLWPEYHPGYFGSFVRDPDGNNVEAVFHGAGPTPGDG</sequence>
<keyword evidence="3" id="KW-1185">Reference proteome</keyword>
<evidence type="ECO:0000313" key="2">
    <source>
        <dbReference type="EMBL" id="MCV7421157.1"/>
    </source>
</evidence>
<dbReference type="RefSeq" id="WP_263995938.1">
    <property type="nucleotide sequence ID" value="NZ_JACKVK010000008.1"/>
</dbReference>
<dbReference type="Pfam" id="PF00903">
    <property type="entry name" value="Glyoxalase"/>
    <property type="match status" value="1"/>
</dbReference>
<protein>
    <submittedName>
        <fullName evidence="2">VOC family protein</fullName>
    </submittedName>
</protein>
<organism evidence="2 3">
    <name type="scientific">Mycobacterium yunnanensis</name>
    <dbReference type="NCBI Taxonomy" id="368477"/>
    <lineage>
        <taxon>Bacteria</taxon>
        <taxon>Bacillati</taxon>
        <taxon>Actinomycetota</taxon>
        <taxon>Actinomycetes</taxon>
        <taxon>Mycobacteriales</taxon>
        <taxon>Mycobacteriaceae</taxon>
        <taxon>Mycobacterium</taxon>
    </lineage>
</organism>
<dbReference type="InterPro" id="IPR029068">
    <property type="entry name" value="Glyas_Bleomycin-R_OHBP_Dase"/>
</dbReference>
<dbReference type="Gene3D" id="3.10.180.10">
    <property type="entry name" value="2,3-Dihydroxybiphenyl 1,2-Dioxygenase, domain 1"/>
    <property type="match status" value="1"/>
</dbReference>
<dbReference type="PROSITE" id="PS51819">
    <property type="entry name" value="VOC"/>
    <property type="match status" value="1"/>
</dbReference>
<dbReference type="PANTHER" id="PTHR35006">
    <property type="entry name" value="GLYOXALASE FAMILY PROTEIN (AFU_ORTHOLOGUE AFUA_5G14830)"/>
    <property type="match status" value="1"/>
</dbReference>
<evidence type="ECO:0000313" key="3">
    <source>
        <dbReference type="Proteomes" id="UP001141629"/>
    </source>
</evidence>
<feature type="domain" description="VOC" evidence="1">
    <location>
        <begin position="1"/>
        <end position="120"/>
    </location>
</feature>
<dbReference type="SUPFAM" id="SSF54593">
    <property type="entry name" value="Glyoxalase/Bleomycin resistance protein/Dihydroxybiphenyl dioxygenase"/>
    <property type="match status" value="1"/>
</dbReference>
<dbReference type="CDD" id="cd07262">
    <property type="entry name" value="VOC_like"/>
    <property type="match status" value="1"/>
</dbReference>
<reference evidence="2" key="2">
    <citation type="journal article" date="2022" name="BMC Genomics">
        <title>Comparative genome analysis of mycobacteria focusing on tRNA and non-coding RNA.</title>
        <authorList>
            <person name="Behra P.R.K."/>
            <person name="Pettersson B.M.F."/>
            <person name="Ramesh M."/>
            <person name="Das S."/>
            <person name="Dasgupta S."/>
            <person name="Kirsebom L.A."/>
        </authorList>
    </citation>
    <scope>NUCLEOTIDE SEQUENCE</scope>
    <source>
        <strain evidence="2">DSM 44838</strain>
    </source>
</reference>
<dbReference type="AlphaFoldDB" id="A0A9X2Z372"/>
<name>A0A9X2Z372_9MYCO</name>
<accession>A0A9X2Z372</accession>
<comment type="caution">
    <text evidence="2">The sequence shown here is derived from an EMBL/GenBank/DDBJ whole genome shotgun (WGS) entry which is preliminary data.</text>
</comment>
<evidence type="ECO:0000259" key="1">
    <source>
        <dbReference type="PROSITE" id="PS51819"/>
    </source>
</evidence>
<dbReference type="InterPro" id="IPR037523">
    <property type="entry name" value="VOC_core"/>
</dbReference>
<proteinExistence type="predicted"/>
<gene>
    <name evidence="2" type="ORF">H7K45_11455</name>
</gene>
<dbReference type="EMBL" id="JACKVK010000008">
    <property type="protein sequence ID" value="MCV7421157.1"/>
    <property type="molecule type" value="Genomic_DNA"/>
</dbReference>
<dbReference type="PANTHER" id="PTHR35006:SF2">
    <property type="entry name" value="GLYOXALASE FAMILY PROTEIN (AFU_ORTHOLOGUE AFUA_5G14830)"/>
    <property type="match status" value="1"/>
</dbReference>
<reference evidence="2" key="1">
    <citation type="submission" date="2020-07" db="EMBL/GenBank/DDBJ databases">
        <authorList>
            <person name="Pettersson B.M.F."/>
            <person name="Behra P.R.K."/>
            <person name="Ramesh M."/>
            <person name="Das S."/>
            <person name="Dasgupta S."/>
            <person name="Kirsebom L.A."/>
        </authorList>
    </citation>
    <scope>NUCLEOTIDE SEQUENCE</scope>
    <source>
        <strain evidence="2">DSM 44838</strain>
    </source>
</reference>
<dbReference type="InterPro" id="IPR004360">
    <property type="entry name" value="Glyas_Fos-R_dOase_dom"/>
</dbReference>
<dbReference type="Proteomes" id="UP001141629">
    <property type="component" value="Unassembled WGS sequence"/>
</dbReference>